<evidence type="ECO:0000313" key="1">
    <source>
        <dbReference type="EMBL" id="KAF9649587.1"/>
    </source>
</evidence>
<evidence type="ECO:0000313" key="2">
    <source>
        <dbReference type="Proteomes" id="UP000886501"/>
    </source>
</evidence>
<dbReference type="EMBL" id="MU117996">
    <property type="protein sequence ID" value="KAF9649587.1"/>
    <property type="molecule type" value="Genomic_DNA"/>
</dbReference>
<accession>A0ACB6ZJ16</accession>
<comment type="caution">
    <text evidence="1">The sequence shown here is derived from an EMBL/GenBank/DDBJ whole genome shotgun (WGS) entry which is preliminary data.</text>
</comment>
<reference evidence="1" key="2">
    <citation type="journal article" date="2020" name="Nat. Commun.">
        <title>Large-scale genome sequencing of mycorrhizal fungi provides insights into the early evolution of symbiotic traits.</title>
        <authorList>
            <person name="Miyauchi S."/>
            <person name="Kiss E."/>
            <person name="Kuo A."/>
            <person name="Drula E."/>
            <person name="Kohler A."/>
            <person name="Sanchez-Garcia M."/>
            <person name="Morin E."/>
            <person name="Andreopoulos B."/>
            <person name="Barry K.W."/>
            <person name="Bonito G."/>
            <person name="Buee M."/>
            <person name="Carver A."/>
            <person name="Chen C."/>
            <person name="Cichocki N."/>
            <person name="Clum A."/>
            <person name="Culley D."/>
            <person name="Crous P.W."/>
            <person name="Fauchery L."/>
            <person name="Girlanda M."/>
            <person name="Hayes R.D."/>
            <person name="Keri Z."/>
            <person name="LaButti K."/>
            <person name="Lipzen A."/>
            <person name="Lombard V."/>
            <person name="Magnuson J."/>
            <person name="Maillard F."/>
            <person name="Murat C."/>
            <person name="Nolan M."/>
            <person name="Ohm R.A."/>
            <person name="Pangilinan J."/>
            <person name="Pereira M.F."/>
            <person name="Perotto S."/>
            <person name="Peter M."/>
            <person name="Pfister S."/>
            <person name="Riley R."/>
            <person name="Sitrit Y."/>
            <person name="Stielow J.B."/>
            <person name="Szollosi G."/>
            <person name="Zifcakova L."/>
            <person name="Stursova M."/>
            <person name="Spatafora J.W."/>
            <person name="Tedersoo L."/>
            <person name="Vaario L.M."/>
            <person name="Yamada A."/>
            <person name="Yan M."/>
            <person name="Wang P."/>
            <person name="Xu J."/>
            <person name="Bruns T."/>
            <person name="Baldrian P."/>
            <person name="Vilgalys R."/>
            <person name="Dunand C."/>
            <person name="Henrissat B."/>
            <person name="Grigoriev I.V."/>
            <person name="Hibbett D."/>
            <person name="Nagy L.G."/>
            <person name="Martin F.M."/>
        </authorList>
    </citation>
    <scope>NUCLEOTIDE SEQUENCE</scope>
    <source>
        <strain evidence="1">P2</strain>
    </source>
</reference>
<sequence>MPAEIGRLESNARSRGVLTHFRKPEMNTLKSHALQFLNAIDNLTNSLQPMNLLPPEMVSRIATHLIDEIEYYRPLLVATHVSRYWRETILGCSSLWTSIDSRHPNLAIICMERSNNAKLTVRLRPNVTLDFVSNLQLHTRRIKALDIRMPPSDFQKLLPQLDPHLIRLESMTLDLNSVYPLPCFSFPPLLSLDVSGLKELKVQNISLIPPFFHPTNLSKLSITSSDGWLSIFLDLIAANPHLEEIFITSRASDLKYPTRDVVSLPHLRVLDATLPWHAIKTLLRCVSLPPSAALIVTTTMEEYEQKEFLPALLPETLDPLQNLLRIETLTYHYSQVTNHQSLCGSSPPNVSQTQSHHSLNTGSFTFRWAAFTRFDLVFSPLSLSYVRHLQLNLDCVYSFRSTQVEQVARTACQYISIDGQDWYFEWRGVFRSLNRLERLTVVRLKDLTELVDLLTNHMEPPGSAPQLDVCPYRGRDLERRNSTVSTIRSAFPPPHRKSCRMDPPCPLLHTLEFIECHWLCSQFPVLLDFVRHRAPLTSPQDSPMLSPVPCPVSTLNPPIRVPSIRRIHIQSSRPSLLPRPQDIEALRGLVGTVIAEAGPQKDPSSQGVKSHYRLEVGGYERKPPLCAVCGTDLGVS</sequence>
<reference evidence="1" key="1">
    <citation type="submission" date="2019-10" db="EMBL/GenBank/DDBJ databases">
        <authorList>
            <consortium name="DOE Joint Genome Institute"/>
            <person name="Kuo A."/>
            <person name="Miyauchi S."/>
            <person name="Kiss E."/>
            <person name="Drula E."/>
            <person name="Kohler A."/>
            <person name="Sanchez-Garcia M."/>
            <person name="Andreopoulos B."/>
            <person name="Barry K.W."/>
            <person name="Bonito G."/>
            <person name="Buee M."/>
            <person name="Carver A."/>
            <person name="Chen C."/>
            <person name="Cichocki N."/>
            <person name="Clum A."/>
            <person name="Culley D."/>
            <person name="Crous P.W."/>
            <person name="Fauchery L."/>
            <person name="Girlanda M."/>
            <person name="Hayes R."/>
            <person name="Keri Z."/>
            <person name="Labutti K."/>
            <person name="Lipzen A."/>
            <person name="Lombard V."/>
            <person name="Magnuson J."/>
            <person name="Maillard F."/>
            <person name="Morin E."/>
            <person name="Murat C."/>
            <person name="Nolan M."/>
            <person name="Ohm R."/>
            <person name="Pangilinan J."/>
            <person name="Pereira M."/>
            <person name="Perotto S."/>
            <person name="Peter M."/>
            <person name="Riley R."/>
            <person name="Sitrit Y."/>
            <person name="Stielow B."/>
            <person name="Szollosi G."/>
            <person name="Zifcakova L."/>
            <person name="Stursova M."/>
            <person name="Spatafora J.W."/>
            <person name="Tedersoo L."/>
            <person name="Vaario L.-M."/>
            <person name="Yamada A."/>
            <person name="Yan M."/>
            <person name="Wang P."/>
            <person name="Xu J."/>
            <person name="Bruns T."/>
            <person name="Baldrian P."/>
            <person name="Vilgalys R."/>
            <person name="Henrissat B."/>
            <person name="Grigoriev I.V."/>
            <person name="Hibbett D."/>
            <person name="Nagy L.G."/>
            <person name="Martin F.M."/>
        </authorList>
    </citation>
    <scope>NUCLEOTIDE SEQUENCE</scope>
    <source>
        <strain evidence="1">P2</strain>
    </source>
</reference>
<name>A0ACB6ZJ16_THEGA</name>
<dbReference type="Proteomes" id="UP000886501">
    <property type="component" value="Unassembled WGS sequence"/>
</dbReference>
<protein>
    <submittedName>
        <fullName evidence="1">Uncharacterized protein</fullName>
    </submittedName>
</protein>
<keyword evidence="2" id="KW-1185">Reference proteome</keyword>
<organism evidence="1 2">
    <name type="scientific">Thelephora ganbajun</name>
    <name type="common">Ganba fungus</name>
    <dbReference type="NCBI Taxonomy" id="370292"/>
    <lineage>
        <taxon>Eukaryota</taxon>
        <taxon>Fungi</taxon>
        <taxon>Dikarya</taxon>
        <taxon>Basidiomycota</taxon>
        <taxon>Agaricomycotina</taxon>
        <taxon>Agaricomycetes</taxon>
        <taxon>Thelephorales</taxon>
        <taxon>Thelephoraceae</taxon>
        <taxon>Thelephora</taxon>
    </lineage>
</organism>
<gene>
    <name evidence="1" type="ORF">BDM02DRAFT_3113635</name>
</gene>
<proteinExistence type="predicted"/>